<feature type="region of interest" description="Disordered" evidence="1">
    <location>
        <begin position="1"/>
        <end position="352"/>
    </location>
</feature>
<dbReference type="Proteomes" id="UP000027222">
    <property type="component" value="Unassembled WGS sequence"/>
</dbReference>
<dbReference type="EMBL" id="KL142372">
    <property type="protein sequence ID" value="KDR80247.1"/>
    <property type="molecule type" value="Genomic_DNA"/>
</dbReference>
<evidence type="ECO:0000256" key="1">
    <source>
        <dbReference type="SAM" id="MobiDB-lite"/>
    </source>
</evidence>
<evidence type="ECO:0000313" key="3">
    <source>
        <dbReference type="Proteomes" id="UP000027222"/>
    </source>
</evidence>
<feature type="compositionally biased region" description="Low complexity" evidence="1">
    <location>
        <begin position="36"/>
        <end position="48"/>
    </location>
</feature>
<protein>
    <submittedName>
        <fullName evidence="2">Uncharacterized protein</fullName>
    </submittedName>
</protein>
<feature type="compositionally biased region" description="Polar residues" evidence="1">
    <location>
        <begin position="14"/>
        <end position="23"/>
    </location>
</feature>
<feature type="compositionally biased region" description="Low complexity" evidence="1">
    <location>
        <begin position="254"/>
        <end position="268"/>
    </location>
</feature>
<feature type="compositionally biased region" description="Basic and acidic residues" evidence="1">
    <location>
        <begin position="152"/>
        <end position="175"/>
    </location>
</feature>
<feature type="compositionally biased region" description="Acidic residues" evidence="1">
    <location>
        <begin position="123"/>
        <end position="135"/>
    </location>
</feature>
<organism evidence="2 3">
    <name type="scientific">Galerina marginata (strain CBS 339.88)</name>
    <dbReference type="NCBI Taxonomy" id="685588"/>
    <lineage>
        <taxon>Eukaryota</taxon>
        <taxon>Fungi</taxon>
        <taxon>Dikarya</taxon>
        <taxon>Basidiomycota</taxon>
        <taxon>Agaricomycotina</taxon>
        <taxon>Agaricomycetes</taxon>
        <taxon>Agaricomycetidae</taxon>
        <taxon>Agaricales</taxon>
        <taxon>Agaricineae</taxon>
        <taxon>Strophariaceae</taxon>
        <taxon>Galerina</taxon>
    </lineage>
</organism>
<evidence type="ECO:0000313" key="2">
    <source>
        <dbReference type="EMBL" id="KDR80247.1"/>
    </source>
</evidence>
<proteinExistence type="predicted"/>
<dbReference type="HOGENOM" id="CLU_787658_0_0_1"/>
<reference evidence="3" key="1">
    <citation type="journal article" date="2014" name="Proc. Natl. Acad. Sci. U.S.A.">
        <title>Extensive sampling of basidiomycete genomes demonstrates inadequacy of the white-rot/brown-rot paradigm for wood decay fungi.</title>
        <authorList>
            <person name="Riley R."/>
            <person name="Salamov A.A."/>
            <person name="Brown D.W."/>
            <person name="Nagy L.G."/>
            <person name="Floudas D."/>
            <person name="Held B.W."/>
            <person name="Levasseur A."/>
            <person name="Lombard V."/>
            <person name="Morin E."/>
            <person name="Otillar R."/>
            <person name="Lindquist E.A."/>
            <person name="Sun H."/>
            <person name="LaButti K.M."/>
            <person name="Schmutz J."/>
            <person name="Jabbour D."/>
            <person name="Luo H."/>
            <person name="Baker S.E."/>
            <person name="Pisabarro A.G."/>
            <person name="Walton J.D."/>
            <person name="Blanchette R.A."/>
            <person name="Henrissat B."/>
            <person name="Martin F."/>
            <person name="Cullen D."/>
            <person name="Hibbett D.S."/>
            <person name="Grigoriev I.V."/>
        </authorList>
    </citation>
    <scope>NUCLEOTIDE SEQUENCE [LARGE SCALE GENOMIC DNA]</scope>
    <source>
        <strain evidence="3">CBS 339.88</strain>
    </source>
</reference>
<dbReference type="AlphaFoldDB" id="A0A067TD17"/>
<feature type="compositionally biased region" description="Low complexity" evidence="1">
    <location>
        <begin position="228"/>
        <end position="247"/>
    </location>
</feature>
<gene>
    <name evidence="2" type="ORF">GALMADRAFT_1187281</name>
</gene>
<feature type="compositionally biased region" description="Low complexity" evidence="1">
    <location>
        <begin position="299"/>
        <end position="322"/>
    </location>
</feature>
<feature type="compositionally biased region" description="Polar residues" evidence="1">
    <location>
        <begin position="281"/>
        <end position="298"/>
    </location>
</feature>
<dbReference type="STRING" id="685588.A0A067TD17"/>
<sequence>MNHNNTTTPTRPPIQQNHSNPHTSLPPHMRPEIQVSASTSASTSSSISYNPASDVKGKRPAHPSGLNTPITTPLHPPAQRATFPKQEQQQQQLGRQVSFSEPDVSATVANSSVPPVKPKPDKESDDFGFNSDDDAFLALADLGPPIGAGDTDIGRPIDADAGRPIDHEEGLLKSVEDDDTSQILERTNSFTKPTPPPSKSEPSAKSRHELIAAALRGEVGDGAVQGQAPSKALASSSSFSSAVPSDAMPQQARPSTSLTPVSSSSTNSRPPPPPDQRGQNHHQTTTTSFAQHQHQRYMNQRQNQNQNPAPQNQATAAAAAADNAKRGLTPSVGGFHFPPGAVSPRSLSSVRY</sequence>
<keyword evidence="3" id="KW-1185">Reference proteome</keyword>
<name>A0A067TD17_GALM3</name>
<accession>A0A067TD17</accession>